<dbReference type="GO" id="GO:0016740">
    <property type="term" value="F:transferase activity"/>
    <property type="evidence" value="ECO:0007669"/>
    <property type="project" value="UniProtKB-ARBA"/>
</dbReference>
<dbReference type="EMBL" id="CP002109">
    <property type="protein sequence ID" value="ADL06115.1"/>
    <property type="molecule type" value="Genomic_DNA"/>
</dbReference>
<dbReference type="EC" id="6.1.1.23" evidence="7"/>
<comment type="function">
    <text evidence="7">Aspartyl-tRNA synthetase with relaxed tRNA specificity since it is able to aspartylate not only its cognate tRNA(Asp) but also tRNA(Asn). Reaction proceeds in two steps: L-aspartate is first activated by ATP to form Asp-AMP and then transferred to the acceptor end of tRNA(Asp/Asn).</text>
</comment>
<dbReference type="CDD" id="cd00777">
    <property type="entry name" value="AspRS_core"/>
    <property type="match status" value="1"/>
</dbReference>
<dbReference type="PANTHER" id="PTHR22594:SF5">
    <property type="entry name" value="ASPARTATE--TRNA LIGASE, MITOCHONDRIAL"/>
    <property type="match status" value="1"/>
</dbReference>
<dbReference type="STRING" id="610130.Closa_3591"/>
<dbReference type="GO" id="GO:0004815">
    <property type="term" value="F:aspartate-tRNA ligase activity"/>
    <property type="evidence" value="ECO:0007669"/>
    <property type="project" value="UniProtKB-UniRule"/>
</dbReference>
<keyword evidence="6 7" id="KW-0030">Aminoacyl-tRNA synthetase</keyword>
<dbReference type="GO" id="GO:0006422">
    <property type="term" value="P:aspartyl-tRNA aminoacylation"/>
    <property type="evidence" value="ECO:0007669"/>
    <property type="project" value="UniProtKB-UniRule"/>
</dbReference>
<organism evidence="9 10">
    <name type="scientific">Lacrimispora saccharolytica (strain ATCC 35040 / DSM 2544 / NRCC 2533 / WM1)</name>
    <name type="common">Clostridium saccharolyticum</name>
    <dbReference type="NCBI Taxonomy" id="610130"/>
    <lineage>
        <taxon>Bacteria</taxon>
        <taxon>Bacillati</taxon>
        <taxon>Bacillota</taxon>
        <taxon>Clostridia</taxon>
        <taxon>Lachnospirales</taxon>
        <taxon>Lachnospiraceae</taxon>
        <taxon>Lacrimispora</taxon>
    </lineage>
</organism>
<feature type="region of interest" description="Aspartate" evidence="7">
    <location>
        <begin position="250"/>
        <end position="253"/>
    </location>
</feature>
<evidence type="ECO:0000256" key="5">
    <source>
        <dbReference type="ARBA" id="ARBA00022917"/>
    </source>
</evidence>
<comment type="caution">
    <text evidence="7">Lacks conserved residue(s) required for the propagation of feature annotation.</text>
</comment>
<proteinExistence type="inferred from homology"/>
<dbReference type="AlphaFoldDB" id="D9RAR8"/>
<dbReference type="InterPro" id="IPR047090">
    <property type="entry name" value="AspRS_core"/>
</dbReference>
<evidence type="ECO:0000256" key="4">
    <source>
        <dbReference type="ARBA" id="ARBA00022840"/>
    </source>
</evidence>
<feature type="binding site" evidence="7">
    <location>
        <position position="272"/>
    </location>
    <ligand>
        <name>L-aspartate</name>
        <dbReference type="ChEBI" id="CHEBI:29991"/>
    </ligand>
</feature>
<dbReference type="GO" id="GO:0050560">
    <property type="term" value="F:aspartate-tRNA(Asn) ligase activity"/>
    <property type="evidence" value="ECO:0007669"/>
    <property type="project" value="UniProtKB-EC"/>
</dbReference>
<comment type="subcellular location">
    <subcellularLocation>
        <location evidence="7">Cytoplasm</location>
    </subcellularLocation>
</comment>
<evidence type="ECO:0000313" key="9">
    <source>
        <dbReference type="EMBL" id="ADL06115.1"/>
    </source>
</evidence>
<dbReference type="HOGENOM" id="CLU_014330_3_2_9"/>
<feature type="binding site" evidence="7">
    <location>
        <position position="281"/>
    </location>
    <ligand>
        <name>ATP</name>
        <dbReference type="ChEBI" id="CHEBI:30616"/>
    </ligand>
</feature>
<feature type="binding site" evidence="7">
    <location>
        <position position="226"/>
    </location>
    <ligand>
        <name>L-aspartate</name>
        <dbReference type="ChEBI" id="CHEBI:29991"/>
    </ligand>
</feature>
<dbReference type="PaxDb" id="610130-Closa_3591"/>
<sequence>MVKDTGRKEERPRAYLYAPKKRAGKRNAQGHTYMPKNMGRKEEIMAESMLGLKRSHRCTEVTKDNVGSEVTVMGWVQKSRNKGGIIFVDLRDRSGILQIIFEESNCGAESFAKAEKLRSEFVIAVAGEVESRAGGVNENLATGEIEVRAKSLRILSESETPPFPIEENSKTKEELRLKYRYLDLRRPDIQRNIRVRSQVATLTRAFLAEEGFLEIETPTLIKSTPEGARDYLVPSRVHPGSFYALPQSPQLYKQLLMCSGYDRYFQLARCYRDEDLRADRQPEFTQIDMELSFVDVEDVLEVNERLLKKLFKEICNLDIELPLTRMTWREAMDRFGSDKPDMRFGMELKNVSQVVKDTEFAVFKSALENGGSVRGINAEGQGAMPRKKIDALVEYAKGFGAKGLAYLAVNEDGTYKCSFAKFMTEEELHTLAEAMGAKPGDLLLFAADRDKVVFDVLGNLRLELARQLDLLKKDHFKFLWVTEFPLLEYSEEQGRFTAMHHPFTMPMDEDWALIDRDPGAVRAKAYDIVLNGTELGGGSVRIHQSDIQSKMFEVLGFTKEQAKDQFGFLLDAFKYGVPPHAGLAYGLDRVVMLMVGADSIRDVIAFPKVKDASCLMTEAPAQVDTKQLVELGIEISDEKE</sequence>
<dbReference type="InterPro" id="IPR012340">
    <property type="entry name" value="NA-bd_OB-fold"/>
</dbReference>
<dbReference type="eggNOG" id="COG0173">
    <property type="taxonomic scope" value="Bacteria"/>
</dbReference>
<dbReference type="Pfam" id="PF00152">
    <property type="entry name" value="tRNA-synt_2"/>
    <property type="match status" value="1"/>
</dbReference>
<gene>
    <name evidence="7" type="primary">aspS</name>
    <name evidence="9" type="ordered locus">Closa_3591</name>
</gene>
<dbReference type="GO" id="GO:0140096">
    <property type="term" value="F:catalytic activity, acting on a protein"/>
    <property type="evidence" value="ECO:0007669"/>
    <property type="project" value="UniProtKB-ARBA"/>
</dbReference>
<feature type="binding site" evidence="7">
    <location>
        <begin position="586"/>
        <end position="589"/>
    </location>
    <ligand>
        <name>ATP</name>
        <dbReference type="ChEBI" id="CHEBI:30616"/>
    </ligand>
</feature>
<feature type="binding site" evidence="7">
    <location>
        <position position="534"/>
    </location>
    <ligand>
        <name>ATP</name>
        <dbReference type="ChEBI" id="CHEBI:30616"/>
    </ligand>
</feature>
<dbReference type="Gene3D" id="3.30.930.10">
    <property type="entry name" value="Bira Bifunctional Protein, Domain 2"/>
    <property type="match status" value="1"/>
</dbReference>
<feature type="binding site" evidence="7">
    <location>
        <begin position="272"/>
        <end position="274"/>
    </location>
    <ligand>
        <name>ATP</name>
        <dbReference type="ChEBI" id="CHEBI:30616"/>
    </ligand>
</feature>
<dbReference type="InterPro" id="IPR004524">
    <property type="entry name" value="Asp-tRNA-ligase_1"/>
</dbReference>
<evidence type="ECO:0000256" key="6">
    <source>
        <dbReference type="ARBA" id="ARBA00023146"/>
    </source>
</evidence>
<dbReference type="GO" id="GO:0003676">
    <property type="term" value="F:nucleic acid binding"/>
    <property type="evidence" value="ECO:0007669"/>
    <property type="project" value="InterPro"/>
</dbReference>
<keyword evidence="5 7" id="KW-0648">Protein biosynthesis</keyword>
<dbReference type="GO" id="GO:0005524">
    <property type="term" value="F:ATP binding"/>
    <property type="evidence" value="ECO:0007669"/>
    <property type="project" value="UniProtKB-UniRule"/>
</dbReference>
<feature type="binding site" evidence="7">
    <location>
        <position position="541"/>
    </location>
    <ligand>
        <name>L-aspartate</name>
        <dbReference type="ChEBI" id="CHEBI:29991"/>
    </ligand>
</feature>
<evidence type="ECO:0000256" key="1">
    <source>
        <dbReference type="ARBA" id="ARBA00006303"/>
    </source>
</evidence>
<evidence type="ECO:0000259" key="8">
    <source>
        <dbReference type="PROSITE" id="PS50862"/>
    </source>
</evidence>
<dbReference type="Proteomes" id="UP000001662">
    <property type="component" value="Chromosome"/>
</dbReference>
<evidence type="ECO:0000256" key="7">
    <source>
        <dbReference type="HAMAP-Rule" id="MF_00044"/>
    </source>
</evidence>
<dbReference type="SUPFAM" id="SSF50249">
    <property type="entry name" value="Nucleic acid-binding proteins"/>
    <property type="match status" value="1"/>
</dbReference>
<dbReference type="Pfam" id="PF01336">
    <property type="entry name" value="tRNA_anti-codon"/>
    <property type="match status" value="1"/>
</dbReference>
<dbReference type="InterPro" id="IPR002312">
    <property type="entry name" value="Asp/Asn-tRNA-synth_IIb"/>
</dbReference>
<keyword evidence="3 7" id="KW-0547">Nucleotide-binding</keyword>
<feature type="binding site" evidence="7">
    <location>
        <position position="500"/>
    </location>
    <ligand>
        <name>L-aspartate</name>
        <dbReference type="ChEBI" id="CHEBI:29991"/>
    </ligand>
</feature>
<dbReference type="InterPro" id="IPR004365">
    <property type="entry name" value="NA-bd_OB_tRNA"/>
</dbReference>
<dbReference type="InterPro" id="IPR047089">
    <property type="entry name" value="Asp-tRNA-ligase_1_N"/>
</dbReference>
<dbReference type="PRINTS" id="PR01042">
    <property type="entry name" value="TRNASYNTHASP"/>
</dbReference>
<keyword evidence="7" id="KW-0963">Cytoplasm</keyword>
<dbReference type="NCBIfam" id="TIGR00459">
    <property type="entry name" value="aspS_bact"/>
    <property type="match status" value="1"/>
</dbReference>
<comment type="catalytic activity">
    <reaction evidence="7">
        <text>tRNA(Asx) + L-aspartate + ATP = L-aspartyl-tRNA(Asx) + AMP + diphosphate</text>
        <dbReference type="Rhea" id="RHEA:18349"/>
        <dbReference type="Rhea" id="RHEA-COMP:9710"/>
        <dbReference type="Rhea" id="RHEA-COMP:9711"/>
        <dbReference type="ChEBI" id="CHEBI:29991"/>
        <dbReference type="ChEBI" id="CHEBI:30616"/>
        <dbReference type="ChEBI" id="CHEBI:33019"/>
        <dbReference type="ChEBI" id="CHEBI:78442"/>
        <dbReference type="ChEBI" id="CHEBI:78516"/>
        <dbReference type="ChEBI" id="CHEBI:456215"/>
        <dbReference type="EC" id="6.1.1.23"/>
    </reaction>
</comment>
<feature type="domain" description="Aminoacyl-transfer RNA synthetases class-II family profile" evidence="8">
    <location>
        <begin position="193"/>
        <end position="607"/>
    </location>
</feature>
<comment type="similarity">
    <text evidence="1 7">Belongs to the class-II aminoacyl-tRNA synthetase family. Type 1 subfamily.</text>
</comment>
<accession>D9RAR8</accession>
<dbReference type="Gene3D" id="2.40.50.140">
    <property type="entry name" value="Nucleic acid-binding proteins"/>
    <property type="match status" value="1"/>
</dbReference>
<reference evidence="9" key="1">
    <citation type="submission" date="2010-07" db="EMBL/GenBank/DDBJ databases">
        <title>Complete sequence of Clostridium saccharolyticum WM1.</title>
        <authorList>
            <consortium name="US DOE Joint Genome Institute"/>
            <person name="Lucas S."/>
            <person name="Copeland A."/>
            <person name="Lapidus A."/>
            <person name="Cheng J.-F."/>
            <person name="Bruce D."/>
            <person name="Goodwin L."/>
            <person name="Pitluck S."/>
            <person name="Chertkov O."/>
            <person name="Detter J.C."/>
            <person name="Han C."/>
            <person name="Tapia R."/>
            <person name="Land M."/>
            <person name="Hauser L."/>
            <person name="Chang Y.-J."/>
            <person name="Jeffries C."/>
            <person name="Kyrpides N."/>
            <person name="Ivanova N."/>
            <person name="Mikhailova N."/>
            <person name="Mouttaki H."/>
            <person name="Lin L."/>
            <person name="Zhou J."/>
            <person name="Hemme C.L."/>
            <person name="Woyke T."/>
        </authorList>
    </citation>
    <scope>NUCLEOTIDE SEQUENCE [LARGE SCALE GENOMIC DNA]</scope>
    <source>
        <strain evidence="9">WM1</strain>
    </source>
</reference>
<dbReference type="InterPro" id="IPR004364">
    <property type="entry name" value="Aa-tRNA-synt_II"/>
</dbReference>
<comment type="subunit">
    <text evidence="7">Homodimer.</text>
</comment>
<dbReference type="InterPro" id="IPR004115">
    <property type="entry name" value="GAD-like_sf"/>
</dbReference>
<dbReference type="PROSITE" id="PS50862">
    <property type="entry name" value="AA_TRNA_LIGASE_II"/>
    <property type="match status" value="1"/>
</dbReference>
<feature type="site" description="Important for tRNA non-discrimination" evidence="7">
    <location>
        <position position="134"/>
    </location>
</feature>
<name>D9RAR8_LACSW</name>
<keyword evidence="4 7" id="KW-0067">ATP-binding</keyword>
<keyword evidence="10" id="KW-1185">Reference proteome</keyword>
<dbReference type="GO" id="GO:0005737">
    <property type="term" value="C:cytoplasm"/>
    <property type="evidence" value="ECO:0007669"/>
    <property type="project" value="UniProtKB-SubCell"/>
</dbReference>
<dbReference type="InterPro" id="IPR029351">
    <property type="entry name" value="GAD_dom"/>
</dbReference>
<dbReference type="Gene3D" id="3.30.1360.30">
    <property type="entry name" value="GAD-like domain"/>
    <property type="match status" value="1"/>
</dbReference>
<dbReference type="PANTHER" id="PTHR22594">
    <property type="entry name" value="ASPARTYL/LYSYL-TRNA SYNTHETASE"/>
    <property type="match status" value="1"/>
</dbReference>
<dbReference type="HAMAP" id="MF_00044">
    <property type="entry name" value="Asp_tRNA_synth_type1"/>
    <property type="match status" value="1"/>
</dbReference>
<dbReference type="SUPFAM" id="SSF55681">
    <property type="entry name" value="Class II aaRS and biotin synthetases"/>
    <property type="match status" value="1"/>
</dbReference>
<evidence type="ECO:0000256" key="2">
    <source>
        <dbReference type="ARBA" id="ARBA00022598"/>
    </source>
</evidence>
<evidence type="ECO:0000256" key="3">
    <source>
        <dbReference type="ARBA" id="ARBA00022741"/>
    </source>
</evidence>
<dbReference type="Pfam" id="PF02938">
    <property type="entry name" value="GAD"/>
    <property type="match status" value="1"/>
</dbReference>
<protein>
    <recommendedName>
        <fullName evidence="7">Aspartate--tRNA(Asp/Asn) ligase</fullName>
        <ecNumber evidence="7">6.1.1.23</ecNumber>
    </recommendedName>
    <alternativeName>
        <fullName evidence="7">Aspartyl-tRNA synthetase</fullName>
        <shortName evidence="7">AspRS</shortName>
    </alternativeName>
    <alternativeName>
        <fullName evidence="7">Non-discriminating aspartyl-tRNA synthetase</fullName>
        <shortName evidence="7">ND-AspRS</shortName>
    </alternativeName>
</protein>
<dbReference type="SUPFAM" id="SSF55261">
    <property type="entry name" value="GAD domain-like"/>
    <property type="match status" value="1"/>
</dbReference>
<dbReference type="InterPro" id="IPR045864">
    <property type="entry name" value="aa-tRNA-synth_II/BPL/LPL"/>
</dbReference>
<dbReference type="CDD" id="cd04317">
    <property type="entry name" value="EcAspRS_like_N"/>
    <property type="match status" value="1"/>
</dbReference>
<dbReference type="KEGG" id="csh:Closa_3591"/>
<keyword evidence="2 7" id="KW-0436">Ligase</keyword>
<dbReference type="InterPro" id="IPR006195">
    <property type="entry name" value="aa-tRNA-synth_II"/>
</dbReference>
<evidence type="ECO:0000313" key="10">
    <source>
        <dbReference type="Proteomes" id="UP000001662"/>
    </source>
</evidence>
<dbReference type="NCBIfam" id="NF001750">
    <property type="entry name" value="PRK00476.1"/>
    <property type="match status" value="1"/>
</dbReference>